<evidence type="ECO:0000256" key="5">
    <source>
        <dbReference type="ARBA" id="ARBA00022692"/>
    </source>
</evidence>
<comment type="subunit">
    <text evidence="9">The complex comprises the extracytoplasmic solute receptor protein and the two transmembrane proteins.</text>
</comment>
<accession>A0A432V054</accession>
<comment type="subcellular location">
    <subcellularLocation>
        <location evidence="1 9">Cell inner membrane</location>
        <topology evidence="1 9">Multi-pass membrane protein</topology>
    </subcellularLocation>
</comment>
<keyword evidence="3" id="KW-1003">Cell membrane</keyword>
<feature type="transmembrane region" description="Helical" evidence="9">
    <location>
        <begin position="82"/>
        <end position="104"/>
    </location>
</feature>
<comment type="similarity">
    <text evidence="8 9">Belongs to the TRAP transporter small permease family.</text>
</comment>
<feature type="domain" description="Tripartite ATP-independent periplasmic transporters DctQ component" evidence="10">
    <location>
        <begin position="19"/>
        <end position="146"/>
    </location>
</feature>
<keyword evidence="5 9" id="KW-0812">Transmembrane</keyword>
<sequence length="162" mass="18325">MRKWKLLLETIPAILLLFMAFLTTVSAVSRYLINTPVPDEYEISRMLLGIVVCWGVAAAFYYNDHIYLDVMWGRMSTRAKLILTRIGTLLSLLIMGSYSVALWFKVLDTMRAGILTIDLGVSVWGFQFAAWLGTVAAVIILLTQMIWPSTRALQEHPLEQAI</sequence>
<comment type="caution">
    <text evidence="11">The sequence shown here is derived from an EMBL/GenBank/DDBJ whole genome shotgun (WGS) entry which is preliminary data.</text>
</comment>
<keyword evidence="7 9" id="KW-0472">Membrane</keyword>
<gene>
    <name evidence="11" type="ORF">EET67_23415</name>
</gene>
<feature type="transmembrane region" description="Helical" evidence="9">
    <location>
        <begin position="124"/>
        <end position="147"/>
    </location>
</feature>
<keyword evidence="4 9" id="KW-0997">Cell inner membrane</keyword>
<dbReference type="InterPro" id="IPR007387">
    <property type="entry name" value="TRAP_DctQ"/>
</dbReference>
<keyword evidence="6 9" id="KW-1133">Transmembrane helix</keyword>
<feature type="transmembrane region" description="Helical" evidence="9">
    <location>
        <begin position="43"/>
        <end position="62"/>
    </location>
</feature>
<dbReference type="PANTHER" id="PTHR35011:SF2">
    <property type="entry name" value="2,3-DIKETO-L-GULONATE TRAP TRANSPORTER SMALL PERMEASE PROTEIN YIAM"/>
    <property type="match status" value="1"/>
</dbReference>
<evidence type="ECO:0000256" key="7">
    <source>
        <dbReference type="ARBA" id="ARBA00023136"/>
    </source>
</evidence>
<comment type="function">
    <text evidence="9">Part of the tripartite ATP-independent periplasmic (TRAP) transport system.</text>
</comment>
<dbReference type="Proteomes" id="UP000281647">
    <property type="component" value="Unassembled WGS sequence"/>
</dbReference>
<evidence type="ECO:0000256" key="1">
    <source>
        <dbReference type="ARBA" id="ARBA00004429"/>
    </source>
</evidence>
<reference evidence="11 12" key="1">
    <citation type="submission" date="2018-11" db="EMBL/GenBank/DDBJ databases">
        <title>Pseudaminobacter arsenicus sp. nov., an arsenic-resistant bacterium isolated from arsenic-rich aquifers.</title>
        <authorList>
            <person name="Mu Y."/>
        </authorList>
    </citation>
    <scope>NUCLEOTIDE SEQUENCE [LARGE SCALE GENOMIC DNA]</scope>
    <source>
        <strain evidence="11 12">CB3</strain>
    </source>
</reference>
<dbReference type="GO" id="GO:0005886">
    <property type="term" value="C:plasma membrane"/>
    <property type="evidence" value="ECO:0007669"/>
    <property type="project" value="UniProtKB-SubCell"/>
</dbReference>
<dbReference type="RefSeq" id="WP_128628675.1">
    <property type="nucleotide sequence ID" value="NZ_RKST01000044.1"/>
</dbReference>
<keyword evidence="2 9" id="KW-0813">Transport</keyword>
<proteinExistence type="inferred from homology"/>
<protein>
    <recommendedName>
        <fullName evidence="9">TRAP transporter small permease protein</fullName>
    </recommendedName>
</protein>
<comment type="caution">
    <text evidence="9">Lacks conserved residue(s) required for the propagation of feature annotation.</text>
</comment>
<dbReference type="GO" id="GO:0015740">
    <property type="term" value="P:C4-dicarboxylate transport"/>
    <property type="evidence" value="ECO:0007669"/>
    <property type="project" value="TreeGrafter"/>
</dbReference>
<dbReference type="Pfam" id="PF04290">
    <property type="entry name" value="DctQ"/>
    <property type="match status" value="1"/>
</dbReference>
<evidence type="ECO:0000256" key="8">
    <source>
        <dbReference type="ARBA" id="ARBA00038436"/>
    </source>
</evidence>
<evidence type="ECO:0000256" key="2">
    <source>
        <dbReference type="ARBA" id="ARBA00022448"/>
    </source>
</evidence>
<dbReference type="PANTHER" id="PTHR35011">
    <property type="entry name" value="2,3-DIKETO-L-GULONATE TRAP TRANSPORTER SMALL PERMEASE PROTEIN YIAM"/>
    <property type="match status" value="1"/>
</dbReference>
<evidence type="ECO:0000256" key="9">
    <source>
        <dbReference type="RuleBase" id="RU369079"/>
    </source>
</evidence>
<evidence type="ECO:0000256" key="3">
    <source>
        <dbReference type="ARBA" id="ARBA00022475"/>
    </source>
</evidence>
<keyword evidence="12" id="KW-1185">Reference proteome</keyword>
<evidence type="ECO:0000256" key="6">
    <source>
        <dbReference type="ARBA" id="ARBA00022989"/>
    </source>
</evidence>
<dbReference type="OrthoDB" id="7866592at2"/>
<evidence type="ECO:0000313" key="12">
    <source>
        <dbReference type="Proteomes" id="UP000281647"/>
    </source>
</evidence>
<dbReference type="EMBL" id="RKST01000044">
    <property type="protein sequence ID" value="RUM95432.1"/>
    <property type="molecule type" value="Genomic_DNA"/>
</dbReference>
<evidence type="ECO:0000313" key="11">
    <source>
        <dbReference type="EMBL" id="RUM95432.1"/>
    </source>
</evidence>
<dbReference type="InterPro" id="IPR055348">
    <property type="entry name" value="DctQ"/>
</dbReference>
<name>A0A432V054_9HYPH</name>
<evidence type="ECO:0000256" key="4">
    <source>
        <dbReference type="ARBA" id="ARBA00022519"/>
    </source>
</evidence>
<dbReference type="GO" id="GO:0022857">
    <property type="term" value="F:transmembrane transporter activity"/>
    <property type="evidence" value="ECO:0007669"/>
    <property type="project" value="UniProtKB-UniRule"/>
</dbReference>
<dbReference type="AlphaFoldDB" id="A0A432V054"/>
<organism evidence="11 12">
    <name type="scientific">Borborobacter arsenicus</name>
    <dbReference type="NCBI Taxonomy" id="1851146"/>
    <lineage>
        <taxon>Bacteria</taxon>
        <taxon>Pseudomonadati</taxon>
        <taxon>Pseudomonadota</taxon>
        <taxon>Alphaproteobacteria</taxon>
        <taxon>Hyphomicrobiales</taxon>
        <taxon>Phyllobacteriaceae</taxon>
        <taxon>Borborobacter</taxon>
    </lineage>
</organism>
<evidence type="ECO:0000259" key="10">
    <source>
        <dbReference type="Pfam" id="PF04290"/>
    </source>
</evidence>